<protein>
    <submittedName>
        <fullName evidence="1">ATP-dependent protease La</fullName>
    </submittedName>
</protein>
<gene>
    <name evidence="1" type="ORF">EVA_02733</name>
</gene>
<dbReference type="EMBL" id="AMCI01000452">
    <property type="protein sequence ID" value="EJX09144.1"/>
    <property type="molecule type" value="Genomic_DNA"/>
</dbReference>
<dbReference type="GO" id="GO:0006508">
    <property type="term" value="P:proteolysis"/>
    <property type="evidence" value="ECO:0007669"/>
    <property type="project" value="UniProtKB-KW"/>
</dbReference>
<dbReference type="GO" id="GO:0008233">
    <property type="term" value="F:peptidase activity"/>
    <property type="evidence" value="ECO:0007669"/>
    <property type="project" value="UniProtKB-KW"/>
</dbReference>
<organism evidence="1">
    <name type="scientific">gut metagenome</name>
    <dbReference type="NCBI Taxonomy" id="749906"/>
    <lineage>
        <taxon>unclassified sequences</taxon>
        <taxon>metagenomes</taxon>
        <taxon>organismal metagenomes</taxon>
    </lineage>
</organism>
<proteinExistence type="predicted"/>
<accession>J9GNF0</accession>
<keyword evidence="1" id="KW-0645">Protease</keyword>
<dbReference type="AlphaFoldDB" id="J9GNF0"/>
<reference evidence="1" key="1">
    <citation type="journal article" date="2012" name="PLoS ONE">
        <title>Gene sets for utilization of primary and secondary nutrition supplies in the distal gut of endangered iberian lynx.</title>
        <authorList>
            <person name="Alcaide M."/>
            <person name="Messina E."/>
            <person name="Richter M."/>
            <person name="Bargiela R."/>
            <person name="Peplies J."/>
            <person name="Huws S.A."/>
            <person name="Newbold C.J."/>
            <person name="Golyshin P.N."/>
            <person name="Simon M.A."/>
            <person name="Lopez G."/>
            <person name="Yakimov M.M."/>
            <person name="Ferrer M."/>
        </authorList>
    </citation>
    <scope>NUCLEOTIDE SEQUENCE</scope>
</reference>
<name>J9GNF0_9ZZZZ</name>
<keyword evidence="1" id="KW-0378">Hydrolase</keyword>
<comment type="caution">
    <text evidence="1">The sequence shown here is derived from an EMBL/GenBank/DDBJ whole genome shotgun (WGS) entry which is preliminary data.</text>
</comment>
<evidence type="ECO:0000313" key="1">
    <source>
        <dbReference type="EMBL" id="EJX09144.1"/>
    </source>
</evidence>
<sequence>MSVENKKNIDEIQELYLKGLTFHYVNDVKEVFAIALTDEKVADAIDLSAKKTSK</sequence>